<dbReference type="InterPro" id="IPR016181">
    <property type="entry name" value="Acyl_CoA_acyltransferase"/>
</dbReference>
<gene>
    <name evidence="1" type="ORF">N7469_010744</name>
</gene>
<evidence type="ECO:0000313" key="1">
    <source>
        <dbReference type="EMBL" id="KAJ5221857.1"/>
    </source>
</evidence>
<dbReference type="SUPFAM" id="SSF55729">
    <property type="entry name" value="Acyl-CoA N-acyltransferases (Nat)"/>
    <property type="match status" value="1"/>
</dbReference>
<comment type="caution">
    <text evidence="1">The sequence shown here is derived from an EMBL/GenBank/DDBJ whole genome shotgun (WGS) entry which is preliminary data.</text>
</comment>
<dbReference type="OrthoDB" id="2129362at2759"/>
<evidence type="ECO:0000313" key="2">
    <source>
        <dbReference type="Proteomes" id="UP001147733"/>
    </source>
</evidence>
<protein>
    <submittedName>
        <fullName evidence="1">Acyl-CoA N-acyltransferase</fullName>
    </submittedName>
</protein>
<keyword evidence="2" id="KW-1185">Reference proteome</keyword>
<dbReference type="AlphaFoldDB" id="A0A9W9NKY8"/>
<name>A0A9W9NKY8_PENCI</name>
<dbReference type="CDD" id="cd04301">
    <property type="entry name" value="NAT_SF"/>
    <property type="match status" value="1"/>
</dbReference>
<sequence>MEEPRILTPPEGEIFMVPDNDNGLAFWNPPRSGSSSSTAGFLGNVRPVGEDMIRIDSESSAGTDAIPRVGIVAPYSQARTERAKTELQKAVAEVDELNPARDGPLTLTQIGRWADRNIIQGARGRNRAGPDPNDSWIDPEYLRKARHGPGTEINDRIYRKLAHPRLAAKTEEPQIRTFCSLEFAQDDGTSEMTLNDNWKRKRIGTPEYHGQWTAYQASPPLYPRVKDGILQLASASLGCIYDHQSLPSKVENPASCEQHEFRPRWEYYPKDHWNPEGARERFFSWLQKIPTPGLAVDIYHAAFFDGTSCPDGGSSMMIMRENHGATPRHENDEQTRLHWHETAAGYVWNIRSQMKAKTKEAIRESQRELALRGTLQPSTQRQHSYLILRPGEFTDVEELVPLFNWYAEHTTFLPDETPITKVKVNRIIQACRDQNMPFIVAVPDRTVEVLEKRPDDPEISGLAYVKKFNDERSTGEIRVFVHPKSKRLQIGTALVDMILRSCDSKQSPEGHRPYDFRGRDRLEYGNGCPCKLHQLVCAIAYEPKKAKDYIWVKQWLIKRFRFEALGNIQNGRVKFGHRLNTWLISRKVWPNSPEVSTGEFEI</sequence>
<reference evidence="1" key="1">
    <citation type="submission" date="2022-11" db="EMBL/GenBank/DDBJ databases">
        <authorList>
            <person name="Petersen C."/>
        </authorList>
    </citation>
    <scope>NUCLEOTIDE SEQUENCE</scope>
    <source>
        <strain evidence="1">IBT 23319</strain>
    </source>
</reference>
<proteinExistence type="predicted"/>
<accession>A0A9W9NKY8</accession>
<dbReference type="RefSeq" id="XP_056496780.1">
    <property type="nucleotide sequence ID" value="XM_056649649.1"/>
</dbReference>
<dbReference type="GeneID" id="81388816"/>
<dbReference type="Proteomes" id="UP001147733">
    <property type="component" value="Unassembled WGS sequence"/>
</dbReference>
<reference evidence="1" key="2">
    <citation type="journal article" date="2023" name="IMA Fungus">
        <title>Comparative genomic study of the Penicillium genus elucidates a diverse pangenome and 15 lateral gene transfer events.</title>
        <authorList>
            <person name="Petersen C."/>
            <person name="Sorensen T."/>
            <person name="Nielsen M.R."/>
            <person name="Sondergaard T.E."/>
            <person name="Sorensen J.L."/>
            <person name="Fitzpatrick D.A."/>
            <person name="Frisvad J.C."/>
            <person name="Nielsen K.L."/>
        </authorList>
    </citation>
    <scope>NUCLEOTIDE SEQUENCE</scope>
    <source>
        <strain evidence="1">IBT 23319</strain>
    </source>
</reference>
<dbReference type="Gene3D" id="3.40.630.30">
    <property type="match status" value="1"/>
</dbReference>
<dbReference type="EMBL" id="JAPQKT010000009">
    <property type="protein sequence ID" value="KAJ5221857.1"/>
    <property type="molecule type" value="Genomic_DNA"/>
</dbReference>
<organism evidence="1 2">
    <name type="scientific">Penicillium citrinum</name>
    <dbReference type="NCBI Taxonomy" id="5077"/>
    <lineage>
        <taxon>Eukaryota</taxon>
        <taxon>Fungi</taxon>
        <taxon>Dikarya</taxon>
        <taxon>Ascomycota</taxon>
        <taxon>Pezizomycotina</taxon>
        <taxon>Eurotiomycetes</taxon>
        <taxon>Eurotiomycetidae</taxon>
        <taxon>Eurotiales</taxon>
        <taxon>Aspergillaceae</taxon>
        <taxon>Penicillium</taxon>
    </lineage>
</organism>